<evidence type="ECO:0000313" key="4">
    <source>
        <dbReference type="Proteomes" id="UP001596422"/>
    </source>
</evidence>
<dbReference type="PANTHER" id="PTHR30537:SF35">
    <property type="entry name" value="TRANSCRIPTIONAL REGULATORY PROTEIN"/>
    <property type="match status" value="1"/>
</dbReference>
<evidence type="ECO:0000259" key="2">
    <source>
        <dbReference type="PROSITE" id="PS50931"/>
    </source>
</evidence>
<dbReference type="SUPFAM" id="SSF46785">
    <property type="entry name" value="Winged helix' DNA-binding domain"/>
    <property type="match status" value="1"/>
</dbReference>
<dbReference type="RefSeq" id="WP_379914050.1">
    <property type="nucleotide sequence ID" value="NZ_JBHSWE010000002.1"/>
</dbReference>
<proteinExistence type="inferred from homology"/>
<comment type="similarity">
    <text evidence="1">Belongs to the LysR transcriptional regulatory family.</text>
</comment>
<reference evidence="4" key="1">
    <citation type="journal article" date="2019" name="Int. J. Syst. Evol. Microbiol.">
        <title>The Global Catalogue of Microorganisms (GCM) 10K type strain sequencing project: providing services to taxonomists for standard genome sequencing and annotation.</title>
        <authorList>
            <consortium name="The Broad Institute Genomics Platform"/>
            <consortium name="The Broad Institute Genome Sequencing Center for Infectious Disease"/>
            <person name="Wu L."/>
            <person name="Ma J."/>
        </authorList>
    </citation>
    <scope>NUCLEOTIDE SEQUENCE [LARGE SCALE GENOMIC DNA]</scope>
    <source>
        <strain evidence="4">NBRC 111756</strain>
    </source>
</reference>
<dbReference type="InterPro" id="IPR036388">
    <property type="entry name" value="WH-like_DNA-bd_sf"/>
</dbReference>
<protein>
    <submittedName>
        <fullName evidence="3">LysR family transcriptional regulator</fullName>
    </submittedName>
</protein>
<dbReference type="InterPro" id="IPR058163">
    <property type="entry name" value="LysR-type_TF_proteobact-type"/>
</dbReference>
<evidence type="ECO:0000256" key="1">
    <source>
        <dbReference type="ARBA" id="ARBA00009437"/>
    </source>
</evidence>
<dbReference type="EMBL" id="JBHSWE010000002">
    <property type="protein sequence ID" value="MFC6674257.1"/>
    <property type="molecule type" value="Genomic_DNA"/>
</dbReference>
<gene>
    <name evidence="3" type="ORF">ACFQDL_32190</name>
</gene>
<dbReference type="PANTHER" id="PTHR30537">
    <property type="entry name" value="HTH-TYPE TRANSCRIPTIONAL REGULATOR"/>
    <property type="match status" value="1"/>
</dbReference>
<dbReference type="Gene3D" id="1.10.10.10">
    <property type="entry name" value="Winged helix-like DNA-binding domain superfamily/Winged helix DNA-binding domain"/>
    <property type="match status" value="1"/>
</dbReference>
<feature type="domain" description="HTH lysR-type" evidence="2">
    <location>
        <begin position="1"/>
        <end position="53"/>
    </location>
</feature>
<dbReference type="Pfam" id="PF00126">
    <property type="entry name" value="HTH_1"/>
    <property type="match status" value="1"/>
</dbReference>
<dbReference type="Proteomes" id="UP001596422">
    <property type="component" value="Unassembled WGS sequence"/>
</dbReference>
<comment type="caution">
    <text evidence="3">The sequence shown here is derived from an EMBL/GenBank/DDBJ whole genome shotgun (WGS) entry which is preliminary data.</text>
</comment>
<evidence type="ECO:0000313" key="3">
    <source>
        <dbReference type="EMBL" id="MFC6674257.1"/>
    </source>
</evidence>
<keyword evidence="4" id="KW-1185">Reference proteome</keyword>
<dbReference type="PROSITE" id="PS50931">
    <property type="entry name" value="HTH_LYSR"/>
    <property type="match status" value="1"/>
</dbReference>
<dbReference type="InterPro" id="IPR000847">
    <property type="entry name" value="LysR_HTH_N"/>
</dbReference>
<name>A0ABW2A9S5_9GAMM</name>
<dbReference type="InterPro" id="IPR036390">
    <property type="entry name" value="WH_DNA-bd_sf"/>
</dbReference>
<sequence>MQTFTAVVEAGSFVKAAEALGLSKAAVSRYVADLERRLGVRLLHRTTRRLSLTGEGELFYTRSKELLAGVEEAEIELSSRSAVASGLLRINAPVTFGIRHLGPLWGSSAVFIRR</sequence>
<accession>A0ABW2A9S5</accession>
<organism evidence="3 4">
    <name type="scientific">Marinobacterium aestuariivivens</name>
    <dbReference type="NCBI Taxonomy" id="1698799"/>
    <lineage>
        <taxon>Bacteria</taxon>
        <taxon>Pseudomonadati</taxon>
        <taxon>Pseudomonadota</taxon>
        <taxon>Gammaproteobacteria</taxon>
        <taxon>Oceanospirillales</taxon>
        <taxon>Oceanospirillaceae</taxon>
        <taxon>Marinobacterium</taxon>
    </lineage>
</organism>
<dbReference type="PRINTS" id="PR00039">
    <property type="entry name" value="HTHLYSR"/>
</dbReference>